<keyword evidence="3" id="KW-1185">Reference proteome</keyword>
<evidence type="ECO:0000256" key="1">
    <source>
        <dbReference type="SAM" id="MobiDB-lite"/>
    </source>
</evidence>
<feature type="region of interest" description="Disordered" evidence="1">
    <location>
        <begin position="36"/>
        <end position="107"/>
    </location>
</feature>
<evidence type="ECO:0000313" key="2">
    <source>
        <dbReference type="EMBL" id="GBP70961.1"/>
    </source>
</evidence>
<sequence length="141" mass="15612">MHRRDVTEIGLVLAELHKSDTAKDIFKFSREYAVSAVPTNAPPQPSATKTSLLWPEKPREQPVTSPAVSPVANAWFRTPPRDESEPVNEATREPQSRPQPNRRQSLPVHSAKTFLLLCLCCESSLPNSPQTSEKLGAVKTT</sequence>
<dbReference type="Proteomes" id="UP000299102">
    <property type="component" value="Unassembled WGS sequence"/>
</dbReference>
<evidence type="ECO:0000313" key="3">
    <source>
        <dbReference type="Proteomes" id="UP000299102"/>
    </source>
</evidence>
<dbReference type="AlphaFoldDB" id="A0A4C1Y410"/>
<gene>
    <name evidence="2" type="ORF">EVAR_48969_1</name>
</gene>
<proteinExistence type="predicted"/>
<reference evidence="2 3" key="1">
    <citation type="journal article" date="2019" name="Commun. Biol.">
        <title>The bagworm genome reveals a unique fibroin gene that provides high tensile strength.</title>
        <authorList>
            <person name="Kono N."/>
            <person name="Nakamura H."/>
            <person name="Ohtoshi R."/>
            <person name="Tomita M."/>
            <person name="Numata K."/>
            <person name="Arakawa K."/>
        </authorList>
    </citation>
    <scope>NUCLEOTIDE SEQUENCE [LARGE SCALE GENOMIC DNA]</scope>
</reference>
<protein>
    <submittedName>
        <fullName evidence="2">Uncharacterized protein</fullName>
    </submittedName>
</protein>
<name>A0A4C1Y410_EUMVA</name>
<feature type="compositionally biased region" description="Basic and acidic residues" evidence="1">
    <location>
        <begin position="79"/>
        <end position="95"/>
    </location>
</feature>
<organism evidence="2 3">
    <name type="scientific">Eumeta variegata</name>
    <name type="common">Bagworm moth</name>
    <name type="synonym">Eumeta japonica</name>
    <dbReference type="NCBI Taxonomy" id="151549"/>
    <lineage>
        <taxon>Eukaryota</taxon>
        <taxon>Metazoa</taxon>
        <taxon>Ecdysozoa</taxon>
        <taxon>Arthropoda</taxon>
        <taxon>Hexapoda</taxon>
        <taxon>Insecta</taxon>
        <taxon>Pterygota</taxon>
        <taxon>Neoptera</taxon>
        <taxon>Endopterygota</taxon>
        <taxon>Lepidoptera</taxon>
        <taxon>Glossata</taxon>
        <taxon>Ditrysia</taxon>
        <taxon>Tineoidea</taxon>
        <taxon>Psychidae</taxon>
        <taxon>Oiketicinae</taxon>
        <taxon>Eumeta</taxon>
    </lineage>
</organism>
<comment type="caution">
    <text evidence="2">The sequence shown here is derived from an EMBL/GenBank/DDBJ whole genome shotgun (WGS) entry which is preliminary data.</text>
</comment>
<dbReference type="EMBL" id="BGZK01001092">
    <property type="protein sequence ID" value="GBP70961.1"/>
    <property type="molecule type" value="Genomic_DNA"/>
</dbReference>
<accession>A0A4C1Y410</accession>